<proteinExistence type="predicted"/>
<dbReference type="InterPro" id="IPR003105">
    <property type="entry name" value="SRA_YDG"/>
</dbReference>
<name>A0ABP7NV41_9BACT</name>
<dbReference type="SUPFAM" id="SSF88697">
    <property type="entry name" value="PUA domain-like"/>
    <property type="match status" value="1"/>
</dbReference>
<dbReference type="InterPro" id="IPR036987">
    <property type="entry name" value="SRA-YDG_sf"/>
</dbReference>
<dbReference type="Proteomes" id="UP001499909">
    <property type="component" value="Unassembled WGS sequence"/>
</dbReference>
<dbReference type="EMBL" id="BAABDH010000113">
    <property type="protein sequence ID" value="GAA3954582.1"/>
    <property type="molecule type" value="Genomic_DNA"/>
</dbReference>
<dbReference type="SMART" id="SM00466">
    <property type="entry name" value="SRA"/>
    <property type="match status" value="1"/>
</dbReference>
<sequence>MAQRIFGHVGGYRPGDLFAGRLDMSLTRIHPPPRSGVSGAQAEGVDSIVLADQYEDDVFTEAEIWYTGHGGRDAKSGRQVADQTLTSRNRAFLKSLNTGWPVRVLRKVTDEVRGEVYRYEGLYTVVDSRYGPGKSGFKVWLFLLRPFRRLSSFI</sequence>
<gene>
    <name evidence="2" type="ORF">GCM10022406_40210</name>
</gene>
<dbReference type="PROSITE" id="PS51015">
    <property type="entry name" value="YDG"/>
    <property type="match status" value="1"/>
</dbReference>
<dbReference type="RefSeq" id="WP_345117842.1">
    <property type="nucleotide sequence ID" value="NZ_BAABDH010000113.1"/>
</dbReference>
<dbReference type="InterPro" id="IPR015947">
    <property type="entry name" value="PUA-like_sf"/>
</dbReference>
<dbReference type="Pfam" id="PF02182">
    <property type="entry name" value="SAD_SRA"/>
    <property type="match status" value="1"/>
</dbReference>
<organism evidence="2 3">
    <name type="scientific">Hymenobacter algoricola</name>
    <dbReference type="NCBI Taxonomy" id="486267"/>
    <lineage>
        <taxon>Bacteria</taxon>
        <taxon>Pseudomonadati</taxon>
        <taxon>Bacteroidota</taxon>
        <taxon>Cytophagia</taxon>
        <taxon>Cytophagales</taxon>
        <taxon>Hymenobacteraceae</taxon>
        <taxon>Hymenobacter</taxon>
    </lineage>
</organism>
<accession>A0ABP7NV41</accession>
<protein>
    <recommendedName>
        <fullName evidence="1">YDG domain-containing protein</fullName>
    </recommendedName>
</protein>
<feature type="domain" description="YDG" evidence="1">
    <location>
        <begin position="7"/>
        <end position="146"/>
    </location>
</feature>
<evidence type="ECO:0000313" key="3">
    <source>
        <dbReference type="Proteomes" id="UP001499909"/>
    </source>
</evidence>
<dbReference type="PANTHER" id="PTHR14140">
    <property type="entry name" value="E3 UBIQUITIN-PROTEIN LIGASE UHRF-RELATED"/>
    <property type="match status" value="1"/>
</dbReference>
<evidence type="ECO:0000313" key="2">
    <source>
        <dbReference type="EMBL" id="GAA3954582.1"/>
    </source>
</evidence>
<reference evidence="3" key="1">
    <citation type="journal article" date="2019" name="Int. J. Syst. Evol. Microbiol.">
        <title>The Global Catalogue of Microorganisms (GCM) 10K type strain sequencing project: providing services to taxonomists for standard genome sequencing and annotation.</title>
        <authorList>
            <consortium name="The Broad Institute Genomics Platform"/>
            <consortium name="The Broad Institute Genome Sequencing Center for Infectious Disease"/>
            <person name="Wu L."/>
            <person name="Ma J."/>
        </authorList>
    </citation>
    <scope>NUCLEOTIDE SEQUENCE [LARGE SCALE GENOMIC DNA]</scope>
    <source>
        <strain evidence="3">JCM 17214</strain>
    </source>
</reference>
<dbReference type="PANTHER" id="PTHR14140:SF27">
    <property type="entry name" value="OS04G0289800 PROTEIN"/>
    <property type="match status" value="1"/>
</dbReference>
<comment type="caution">
    <text evidence="2">The sequence shown here is derived from an EMBL/GenBank/DDBJ whole genome shotgun (WGS) entry which is preliminary data.</text>
</comment>
<evidence type="ECO:0000259" key="1">
    <source>
        <dbReference type="PROSITE" id="PS51015"/>
    </source>
</evidence>
<keyword evidence="3" id="KW-1185">Reference proteome</keyword>
<dbReference type="InterPro" id="IPR045134">
    <property type="entry name" value="UHRF1/2-like"/>
</dbReference>
<dbReference type="Gene3D" id="2.30.280.10">
    <property type="entry name" value="SRA-YDG"/>
    <property type="match status" value="1"/>
</dbReference>